<evidence type="ECO:0000256" key="4">
    <source>
        <dbReference type="ARBA" id="ARBA00022741"/>
    </source>
</evidence>
<dbReference type="GO" id="GO:0006952">
    <property type="term" value="P:defense response"/>
    <property type="evidence" value="ECO:0007669"/>
    <property type="project" value="UniProtKB-KW"/>
</dbReference>
<dbReference type="CDD" id="cd14798">
    <property type="entry name" value="RX-CC_like"/>
    <property type="match status" value="1"/>
</dbReference>
<dbReference type="PANTHER" id="PTHR19338:SF61">
    <property type="entry name" value="NB-ARC DOMAIN-CONTAINING PROTEIN"/>
    <property type="match status" value="1"/>
</dbReference>
<keyword evidence="3" id="KW-0677">Repeat</keyword>
<reference evidence="8" key="1">
    <citation type="journal article" date="2014" name="Science">
        <title>Ancient hybridizations among the ancestral genomes of bread wheat.</title>
        <authorList>
            <consortium name="International Wheat Genome Sequencing Consortium,"/>
            <person name="Marcussen T."/>
            <person name="Sandve S.R."/>
            <person name="Heier L."/>
            <person name="Spannagl M."/>
            <person name="Pfeifer M."/>
            <person name="Jakobsen K.S."/>
            <person name="Wulff B.B."/>
            <person name="Steuernagel B."/>
            <person name="Mayer K.F."/>
            <person name="Olsen O.A."/>
        </authorList>
    </citation>
    <scope>NUCLEOTIDE SEQUENCE [LARGE SCALE GENOMIC DNA]</scope>
    <source>
        <strain evidence="8">cv. AL8/78</strain>
    </source>
</reference>
<feature type="domain" description="Disease resistance N-terminal" evidence="6">
    <location>
        <begin position="5"/>
        <end position="88"/>
    </location>
</feature>
<dbReference type="Proteomes" id="UP000015105">
    <property type="component" value="Chromosome 6D"/>
</dbReference>
<dbReference type="AlphaFoldDB" id="A0A453Q4P4"/>
<protein>
    <recommendedName>
        <fullName evidence="6">Disease resistance N-terminal domain-containing protein</fullName>
    </recommendedName>
</protein>
<dbReference type="Gramene" id="AET6Gv20976800.4">
    <property type="protein sequence ID" value="AET6Gv20976800.4"/>
    <property type="gene ID" value="AET6Gv20976800"/>
</dbReference>
<dbReference type="Gene3D" id="1.20.5.4130">
    <property type="match status" value="1"/>
</dbReference>
<name>A0A453Q4P4_AEGTS</name>
<dbReference type="EnsemblPlants" id="AET6Gv20976800.4">
    <property type="protein sequence ID" value="AET6Gv20976800.4"/>
    <property type="gene ID" value="AET6Gv20976800"/>
</dbReference>
<comment type="similarity">
    <text evidence="1">Belongs to the disease resistance NB-LRR family.</text>
</comment>
<evidence type="ECO:0000256" key="1">
    <source>
        <dbReference type="ARBA" id="ARBA00008894"/>
    </source>
</evidence>
<evidence type="ECO:0000313" key="7">
    <source>
        <dbReference type="EnsemblPlants" id="AET6Gv20976800.4"/>
    </source>
</evidence>
<keyword evidence="8" id="KW-1185">Reference proteome</keyword>
<reference evidence="8" key="2">
    <citation type="journal article" date="2017" name="Nat. Plants">
        <title>The Aegilops tauschii genome reveals multiple impacts of transposons.</title>
        <authorList>
            <person name="Zhao G."/>
            <person name="Zou C."/>
            <person name="Li K."/>
            <person name="Wang K."/>
            <person name="Li T."/>
            <person name="Gao L."/>
            <person name="Zhang X."/>
            <person name="Wang H."/>
            <person name="Yang Z."/>
            <person name="Liu X."/>
            <person name="Jiang W."/>
            <person name="Mao L."/>
            <person name="Kong X."/>
            <person name="Jiao Y."/>
            <person name="Jia J."/>
        </authorList>
    </citation>
    <scope>NUCLEOTIDE SEQUENCE [LARGE SCALE GENOMIC DNA]</scope>
    <source>
        <strain evidence="8">cv. AL8/78</strain>
    </source>
</reference>
<reference evidence="7" key="4">
    <citation type="submission" date="2019-03" db="UniProtKB">
        <authorList>
            <consortium name="EnsemblPlants"/>
        </authorList>
    </citation>
    <scope>IDENTIFICATION</scope>
</reference>
<evidence type="ECO:0000259" key="6">
    <source>
        <dbReference type="Pfam" id="PF18052"/>
    </source>
</evidence>
<evidence type="ECO:0000256" key="5">
    <source>
        <dbReference type="ARBA" id="ARBA00022821"/>
    </source>
</evidence>
<sequence length="106" mass="11729">MAESVLSTVLGNVGNLAVQEASFLGGVTLEVAFLKDELMRLQGYLKDAERKQRSGNATVTILISQIGDAAYEAENVIEAVDYMKKRNDIKRASWVQFQGMLTYQVI</sequence>
<dbReference type="Pfam" id="PF18052">
    <property type="entry name" value="Rx_N"/>
    <property type="match status" value="1"/>
</dbReference>
<proteinExistence type="inferred from homology"/>
<reference evidence="7" key="5">
    <citation type="journal article" date="2021" name="G3 (Bethesda)">
        <title>Aegilops tauschii genome assembly Aet v5.0 features greater sequence contiguity and improved annotation.</title>
        <authorList>
            <person name="Wang L."/>
            <person name="Zhu T."/>
            <person name="Rodriguez J.C."/>
            <person name="Deal K.R."/>
            <person name="Dubcovsky J."/>
            <person name="McGuire P.E."/>
            <person name="Lux T."/>
            <person name="Spannagl M."/>
            <person name="Mayer K.F.X."/>
            <person name="Baldrich P."/>
            <person name="Meyers B.C."/>
            <person name="Huo N."/>
            <person name="Gu Y.Q."/>
            <person name="Zhou H."/>
            <person name="Devos K.M."/>
            <person name="Bennetzen J.L."/>
            <person name="Unver T."/>
            <person name="Budak H."/>
            <person name="Gulick P.J."/>
            <person name="Galiba G."/>
            <person name="Kalapos B."/>
            <person name="Nelson D.R."/>
            <person name="Li P."/>
            <person name="You F.M."/>
            <person name="Luo M.C."/>
            <person name="Dvorak J."/>
        </authorList>
    </citation>
    <scope>NUCLEOTIDE SEQUENCE [LARGE SCALE GENOMIC DNA]</scope>
    <source>
        <strain evidence="7">cv. AL8/78</strain>
    </source>
</reference>
<keyword evidence="2" id="KW-0433">Leucine-rich repeat</keyword>
<organism evidence="7 8">
    <name type="scientific">Aegilops tauschii subsp. strangulata</name>
    <name type="common">Goatgrass</name>
    <dbReference type="NCBI Taxonomy" id="200361"/>
    <lineage>
        <taxon>Eukaryota</taxon>
        <taxon>Viridiplantae</taxon>
        <taxon>Streptophyta</taxon>
        <taxon>Embryophyta</taxon>
        <taxon>Tracheophyta</taxon>
        <taxon>Spermatophyta</taxon>
        <taxon>Magnoliopsida</taxon>
        <taxon>Liliopsida</taxon>
        <taxon>Poales</taxon>
        <taxon>Poaceae</taxon>
        <taxon>BOP clade</taxon>
        <taxon>Pooideae</taxon>
        <taxon>Triticodae</taxon>
        <taxon>Triticeae</taxon>
        <taxon>Triticinae</taxon>
        <taxon>Aegilops</taxon>
    </lineage>
</organism>
<dbReference type="InterPro" id="IPR041118">
    <property type="entry name" value="Rx_N"/>
</dbReference>
<dbReference type="PANTHER" id="PTHR19338">
    <property type="entry name" value="TRANSLOCASE OF INNER MITOCHONDRIAL MEMBRANE 13 HOMOLOG"/>
    <property type="match status" value="1"/>
</dbReference>
<keyword evidence="5" id="KW-0611">Plant defense</keyword>
<dbReference type="InterPro" id="IPR038005">
    <property type="entry name" value="RX-like_CC"/>
</dbReference>
<evidence type="ECO:0000256" key="3">
    <source>
        <dbReference type="ARBA" id="ARBA00022737"/>
    </source>
</evidence>
<evidence type="ECO:0000256" key="2">
    <source>
        <dbReference type="ARBA" id="ARBA00022614"/>
    </source>
</evidence>
<keyword evidence="4" id="KW-0547">Nucleotide-binding</keyword>
<accession>A0A453Q4P4</accession>
<dbReference type="GO" id="GO:0000166">
    <property type="term" value="F:nucleotide binding"/>
    <property type="evidence" value="ECO:0007669"/>
    <property type="project" value="UniProtKB-KW"/>
</dbReference>
<evidence type="ECO:0000313" key="8">
    <source>
        <dbReference type="Proteomes" id="UP000015105"/>
    </source>
</evidence>
<reference evidence="7" key="3">
    <citation type="journal article" date="2017" name="Nature">
        <title>Genome sequence of the progenitor of the wheat D genome Aegilops tauschii.</title>
        <authorList>
            <person name="Luo M.C."/>
            <person name="Gu Y.Q."/>
            <person name="Puiu D."/>
            <person name="Wang H."/>
            <person name="Twardziok S.O."/>
            <person name="Deal K.R."/>
            <person name="Huo N."/>
            <person name="Zhu T."/>
            <person name="Wang L."/>
            <person name="Wang Y."/>
            <person name="McGuire P.E."/>
            <person name="Liu S."/>
            <person name="Long H."/>
            <person name="Ramasamy R.K."/>
            <person name="Rodriguez J.C."/>
            <person name="Van S.L."/>
            <person name="Yuan L."/>
            <person name="Wang Z."/>
            <person name="Xia Z."/>
            <person name="Xiao L."/>
            <person name="Anderson O.D."/>
            <person name="Ouyang S."/>
            <person name="Liang Y."/>
            <person name="Zimin A.V."/>
            <person name="Pertea G."/>
            <person name="Qi P."/>
            <person name="Bennetzen J.L."/>
            <person name="Dai X."/>
            <person name="Dawson M.W."/>
            <person name="Muller H.G."/>
            <person name="Kugler K."/>
            <person name="Rivarola-Duarte L."/>
            <person name="Spannagl M."/>
            <person name="Mayer K.F.X."/>
            <person name="Lu F.H."/>
            <person name="Bevan M.W."/>
            <person name="Leroy P."/>
            <person name="Li P."/>
            <person name="You F.M."/>
            <person name="Sun Q."/>
            <person name="Liu Z."/>
            <person name="Lyons E."/>
            <person name="Wicker T."/>
            <person name="Salzberg S.L."/>
            <person name="Devos K.M."/>
            <person name="Dvorak J."/>
        </authorList>
    </citation>
    <scope>NUCLEOTIDE SEQUENCE [LARGE SCALE GENOMIC DNA]</scope>
    <source>
        <strain evidence="7">cv. AL8/78</strain>
    </source>
</reference>